<reference evidence="6 7" key="1">
    <citation type="submission" date="2024-06" db="EMBL/GenBank/DDBJ databases">
        <title>Genomic Encyclopedia of Type Strains, Phase IV (KMG-IV): sequencing the most valuable type-strain genomes for metagenomic binning, comparative biology and taxonomic classification.</title>
        <authorList>
            <person name="Goeker M."/>
        </authorList>
    </citation>
    <scope>NUCLEOTIDE SEQUENCE [LARGE SCALE GENOMIC DNA]</scope>
    <source>
        <strain evidence="6 7">DSM 21331</strain>
    </source>
</reference>
<keyword evidence="7" id="KW-1185">Reference proteome</keyword>
<evidence type="ECO:0000313" key="6">
    <source>
        <dbReference type="EMBL" id="MET3694120.1"/>
    </source>
</evidence>
<name>A0ABV2L8E9_9HYPH</name>
<evidence type="ECO:0000256" key="4">
    <source>
        <dbReference type="SAM" id="Phobius"/>
    </source>
</evidence>
<sequence>MLDCIRRWLTTPERAFTRHPRGEVALTDLTVSPRLLRFSRPVSARYEIDTRRERARHLRRTILIGLAFHNGFSLTTWLLAPEILPLALGLRLGLVTPLILLLAWAVPRMPGPRRERMVTATMLLVTGVPILLFCLGQGTLSAIAFVEYPLMVVFAALMLVLRFPHALVLTGLSAAGALAAIGLRGDLSPELALCLAFQAVTASVFVLYGNHQIEGVRRRAYLVSLREILRSAGLEHDRRVLTVLSETDALTGLANRRALDTALAASAGETRGTALLMIDVDHFKRFNDAYGHPAGDACLRRIAEALAGQTRGGRDVVARYGGEEFSLLMRACDRRGVERVVRRMNLAIARLAIPHADRGDGLSRITVSVGVALTGPGRGAGPDELLAEADAALYEAKRRGRNTHVIRQIGEGDLSARERPPGRLTVLRRPAARTAPPKVVPLRNPETNTALAR</sequence>
<dbReference type="Pfam" id="PF00990">
    <property type="entry name" value="GGDEF"/>
    <property type="match status" value="1"/>
</dbReference>
<dbReference type="PANTHER" id="PTHR45138">
    <property type="entry name" value="REGULATORY COMPONENTS OF SENSORY TRANSDUCTION SYSTEM"/>
    <property type="match status" value="1"/>
</dbReference>
<feature type="transmembrane region" description="Helical" evidence="4">
    <location>
        <begin position="166"/>
        <end position="184"/>
    </location>
</feature>
<dbReference type="NCBIfam" id="TIGR00254">
    <property type="entry name" value="GGDEF"/>
    <property type="match status" value="1"/>
</dbReference>
<dbReference type="InterPro" id="IPR029787">
    <property type="entry name" value="Nucleotide_cyclase"/>
</dbReference>
<dbReference type="RefSeq" id="WP_238278643.1">
    <property type="nucleotide sequence ID" value="NZ_BPQL01000041.1"/>
</dbReference>
<dbReference type="Proteomes" id="UP001549145">
    <property type="component" value="Unassembled WGS sequence"/>
</dbReference>
<comment type="caution">
    <text evidence="6">The sequence shown here is derived from an EMBL/GenBank/DDBJ whole genome shotgun (WGS) entry which is preliminary data.</text>
</comment>
<evidence type="ECO:0000256" key="3">
    <source>
        <dbReference type="SAM" id="MobiDB-lite"/>
    </source>
</evidence>
<keyword evidence="4" id="KW-1133">Transmembrane helix</keyword>
<dbReference type="PROSITE" id="PS50887">
    <property type="entry name" value="GGDEF"/>
    <property type="match status" value="1"/>
</dbReference>
<feature type="transmembrane region" description="Helical" evidence="4">
    <location>
        <begin position="142"/>
        <end position="161"/>
    </location>
</feature>
<feature type="transmembrane region" description="Helical" evidence="4">
    <location>
        <begin position="118"/>
        <end position="136"/>
    </location>
</feature>
<dbReference type="InterPro" id="IPR050469">
    <property type="entry name" value="Diguanylate_Cyclase"/>
</dbReference>
<feature type="region of interest" description="Disordered" evidence="3">
    <location>
        <begin position="432"/>
        <end position="453"/>
    </location>
</feature>
<dbReference type="EMBL" id="JBEPMM010000012">
    <property type="protein sequence ID" value="MET3694120.1"/>
    <property type="molecule type" value="Genomic_DNA"/>
</dbReference>
<keyword evidence="4" id="KW-0472">Membrane</keyword>
<dbReference type="SMART" id="SM00267">
    <property type="entry name" value="GGDEF"/>
    <property type="match status" value="1"/>
</dbReference>
<feature type="transmembrane region" description="Helical" evidence="4">
    <location>
        <begin position="190"/>
        <end position="209"/>
    </location>
</feature>
<gene>
    <name evidence="6" type="ORF">ABID43_003679</name>
</gene>
<evidence type="ECO:0000256" key="1">
    <source>
        <dbReference type="ARBA" id="ARBA00012528"/>
    </source>
</evidence>
<organism evidence="6 7">
    <name type="scientific">Methylobacterium goesingense</name>
    <dbReference type="NCBI Taxonomy" id="243690"/>
    <lineage>
        <taxon>Bacteria</taxon>
        <taxon>Pseudomonadati</taxon>
        <taxon>Pseudomonadota</taxon>
        <taxon>Alphaproteobacteria</taxon>
        <taxon>Hyphomicrobiales</taxon>
        <taxon>Methylobacteriaceae</taxon>
        <taxon>Methylobacterium</taxon>
    </lineage>
</organism>
<dbReference type="SUPFAM" id="SSF55073">
    <property type="entry name" value="Nucleotide cyclase"/>
    <property type="match status" value="1"/>
</dbReference>
<comment type="catalytic activity">
    <reaction evidence="2">
        <text>2 GTP = 3',3'-c-di-GMP + 2 diphosphate</text>
        <dbReference type="Rhea" id="RHEA:24898"/>
        <dbReference type="ChEBI" id="CHEBI:33019"/>
        <dbReference type="ChEBI" id="CHEBI:37565"/>
        <dbReference type="ChEBI" id="CHEBI:58805"/>
        <dbReference type="EC" id="2.7.7.65"/>
    </reaction>
</comment>
<feature type="transmembrane region" description="Helical" evidence="4">
    <location>
        <begin position="86"/>
        <end position="106"/>
    </location>
</feature>
<protein>
    <recommendedName>
        <fullName evidence="1">diguanylate cyclase</fullName>
        <ecNumber evidence="1">2.7.7.65</ecNumber>
    </recommendedName>
</protein>
<accession>A0ABV2L8E9</accession>
<dbReference type="CDD" id="cd01949">
    <property type="entry name" value="GGDEF"/>
    <property type="match status" value="1"/>
</dbReference>
<evidence type="ECO:0000259" key="5">
    <source>
        <dbReference type="PROSITE" id="PS50887"/>
    </source>
</evidence>
<dbReference type="InterPro" id="IPR043128">
    <property type="entry name" value="Rev_trsase/Diguanyl_cyclase"/>
</dbReference>
<evidence type="ECO:0000313" key="7">
    <source>
        <dbReference type="Proteomes" id="UP001549145"/>
    </source>
</evidence>
<feature type="transmembrane region" description="Helical" evidence="4">
    <location>
        <begin position="61"/>
        <end position="80"/>
    </location>
</feature>
<feature type="domain" description="GGDEF" evidence="5">
    <location>
        <begin position="271"/>
        <end position="409"/>
    </location>
</feature>
<dbReference type="Gene3D" id="3.30.70.270">
    <property type="match status" value="1"/>
</dbReference>
<proteinExistence type="predicted"/>
<dbReference type="InterPro" id="IPR000160">
    <property type="entry name" value="GGDEF_dom"/>
</dbReference>
<keyword evidence="4" id="KW-0812">Transmembrane</keyword>
<evidence type="ECO:0000256" key="2">
    <source>
        <dbReference type="ARBA" id="ARBA00034247"/>
    </source>
</evidence>
<dbReference type="PANTHER" id="PTHR45138:SF9">
    <property type="entry name" value="DIGUANYLATE CYCLASE DGCM-RELATED"/>
    <property type="match status" value="1"/>
</dbReference>
<dbReference type="EC" id="2.7.7.65" evidence="1"/>